<evidence type="ECO:0000313" key="2">
    <source>
        <dbReference type="Proteomes" id="UP000191931"/>
    </source>
</evidence>
<gene>
    <name evidence="1" type="ORF">MTBBW1_300076</name>
</gene>
<dbReference type="EMBL" id="FWEV01000224">
    <property type="protein sequence ID" value="SLM31345.1"/>
    <property type="molecule type" value="Genomic_DNA"/>
</dbReference>
<sequence length="87" mass="9846">MNVQLEKVREDGYGMRSSITFGAATIQKKAFSKRVLGSIYEQEWQGSGLTDCNFFCYNITFCPSSWQWRGARVLIGELNGNGRNVDL</sequence>
<reference evidence="1 2" key="1">
    <citation type="submission" date="2017-03" db="EMBL/GenBank/DDBJ databases">
        <authorList>
            <person name="Afonso C.L."/>
            <person name="Miller P.J."/>
            <person name="Scott M.A."/>
            <person name="Spackman E."/>
            <person name="Goraichik I."/>
            <person name="Dimitrov K.M."/>
            <person name="Suarez D.L."/>
            <person name="Swayne D.E."/>
        </authorList>
    </citation>
    <scope>NUCLEOTIDE SEQUENCE [LARGE SCALE GENOMIC DNA]</scope>
    <source>
        <strain evidence="1">PRJEB14757</strain>
    </source>
</reference>
<evidence type="ECO:0000313" key="1">
    <source>
        <dbReference type="EMBL" id="SLM31345.1"/>
    </source>
</evidence>
<organism evidence="1 2">
    <name type="scientific">Desulfamplus magnetovallimortis</name>
    <dbReference type="NCBI Taxonomy" id="1246637"/>
    <lineage>
        <taxon>Bacteria</taxon>
        <taxon>Pseudomonadati</taxon>
        <taxon>Thermodesulfobacteriota</taxon>
        <taxon>Desulfobacteria</taxon>
        <taxon>Desulfobacterales</taxon>
        <taxon>Desulfobacteraceae</taxon>
        <taxon>Desulfamplus</taxon>
    </lineage>
</organism>
<keyword evidence="2" id="KW-1185">Reference proteome</keyword>
<dbReference type="RefSeq" id="WP_080800028.1">
    <property type="nucleotide sequence ID" value="NZ_LT828541.1"/>
</dbReference>
<name>A0A1W1HG23_9BACT</name>
<dbReference type="Proteomes" id="UP000191931">
    <property type="component" value="Unassembled WGS sequence"/>
</dbReference>
<dbReference type="AlphaFoldDB" id="A0A1W1HG23"/>
<accession>A0A1W1HG23</accession>
<proteinExistence type="predicted"/>
<protein>
    <submittedName>
        <fullName evidence="1">Uncharacterized protein</fullName>
    </submittedName>
</protein>